<dbReference type="EMBL" id="JBHSJG010000041">
    <property type="protein sequence ID" value="MFC4989161.1"/>
    <property type="molecule type" value="Genomic_DNA"/>
</dbReference>
<feature type="transmembrane region" description="Helical" evidence="1">
    <location>
        <begin position="32"/>
        <end position="56"/>
    </location>
</feature>
<dbReference type="Proteomes" id="UP001595925">
    <property type="component" value="Unassembled WGS sequence"/>
</dbReference>
<name>A0ABD5QH81_9EURY</name>
<comment type="caution">
    <text evidence="2">The sequence shown here is derived from an EMBL/GenBank/DDBJ whole genome shotgun (WGS) entry which is preliminary data.</text>
</comment>
<proteinExistence type="predicted"/>
<dbReference type="AlphaFoldDB" id="A0ABD5QH81"/>
<reference evidence="2 3" key="1">
    <citation type="journal article" date="2019" name="Int. J. Syst. Evol. Microbiol.">
        <title>The Global Catalogue of Microorganisms (GCM) 10K type strain sequencing project: providing services to taxonomists for standard genome sequencing and annotation.</title>
        <authorList>
            <consortium name="The Broad Institute Genomics Platform"/>
            <consortium name="The Broad Institute Genome Sequencing Center for Infectious Disease"/>
            <person name="Wu L."/>
            <person name="Ma J."/>
        </authorList>
    </citation>
    <scope>NUCLEOTIDE SEQUENCE [LARGE SCALE GENOMIC DNA]</scope>
    <source>
        <strain evidence="2 3">CGMCC 1.15824</strain>
    </source>
</reference>
<evidence type="ECO:0000313" key="3">
    <source>
        <dbReference type="Proteomes" id="UP001595925"/>
    </source>
</evidence>
<sequence length="66" mass="7318">MTAVWRVFFGCSVVLLAFLALSVPFVERGTGSYVIAVVSTAMLLVILVSSATFIYLDWDPFEDLLR</sequence>
<keyword evidence="1" id="KW-0472">Membrane</keyword>
<gene>
    <name evidence="2" type="ORF">ACFPFO_15595</name>
</gene>
<keyword evidence="1" id="KW-1133">Transmembrane helix</keyword>
<organism evidence="2 3">
    <name type="scientific">Saliphagus infecundisoli</name>
    <dbReference type="NCBI Taxonomy" id="1849069"/>
    <lineage>
        <taxon>Archaea</taxon>
        <taxon>Methanobacteriati</taxon>
        <taxon>Methanobacteriota</taxon>
        <taxon>Stenosarchaea group</taxon>
        <taxon>Halobacteria</taxon>
        <taxon>Halobacteriales</taxon>
        <taxon>Natrialbaceae</taxon>
        <taxon>Saliphagus</taxon>
    </lineage>
</organism>
<keyword evidence="1" id="KW-0812">Transmembrane</keyword>
<dbReference type="RefSeq" id="WP_114575397.1">
    <property type="nucleotide sequence ID" value="NZ_JAIVEF010000022.1"/>
</dbReference>
<keyword evidence="3" id="KW-1185">Reference proteome</keyword>
<evidence type="ECO:0000256" key="1">
    <source>
        <dbReference type="SAM" id="Phobius"/>
    </source>
</evidence>
<protein>
    <submittedName>
        <fullName evidence="2">Uncharacterized protein</fullName>
    </submittedName>
</protein>
<evidence type="ECO:0000313" key="2">
    <source>
        <dbReference type="EMBL" id="MFC4989161.1"/>
    </source>
</evidence>
<accession>A0ABD5QH81</accession>